<keyword evidence="1" id="KW-0732">Signal</keyword>
<dbReference type="Proteomes" id="UP000657421">
    <property type="component" value="Unassembled WGS sequence"/>
</dbReference>
<feature type="signal peptide" evidence="1">
    <location>
        <begin position="1"/>
        <end position="26"/>
    </location>
</feature>
<accession>A0ABR7NAQ1</accession>
<feature type="chain" id="PRO_5045878322" evidence="1">
    <location>
        <begin position="27"/>
        <end position="199"/>
    </location>
</feature>
<keyword evidence="3" id="KW-1185">Reference proteome</keyword>
<gene>
    <name evidence="2" type="ORF">H8716_10350</name>
</gene>
<dbReference type="RefSeq" id="WP_249308726.1">
    <property type="nucleotide sequence ID" value="NZ_JACRSZ010000010.1"/>
</dbReference>
<name>A0ABR7NAQ1_9FIRM</name>
<comment type="caution">
    <text evidence="2">The sequence shown here is derived from an EMBL/GenBank/DDBJ whole genome shotgun (WGS) entry which is preliminary data.</text>
</comment>
<reference evidence="2 3" key="1">
    <citation type="submission" date="2020-08" db="EMBL/GenBank/DDBJ databases">
        <title>Genome public.</title>
        <authorList>
            <person name="Liu C."/>
            <person name="Sun Q."/>
        </authorList>
    </citation>
    <scope>NUCLEOTIDE SEQUENCE [LARGE SCALE GENOMIC DNA]</scope>
    <source>
        <strain evidence="2 3">NSJ-46</strain>
    </source>
</reference>
<dbReference type="EMBL" id="JACRSZ010000010">
    <property type="protein sequence ID" value="MBC8573476.1"/>
    <property type="molecule type" value="Genomic_DNA"/>
</dbReference>
<evidence type="ECO:0000313" key="2">
    <source>
        <dbReference type="EMBL" id="MBC8573476.1"/>
    </source>
</evidence>
<evidence type="ECO:0000256" key="1">
    <source>
        <dbReference type="SAM" id="SignalP"/>
    </source>
</evidence>
<proteinExistence type="predicted"/>
<sequence>MKRKKWNKMVLMCLCFILALAVPVSAAPGKAKQKKIYREFIQKKTVSMSSTYMLNGKKWTGKTRFKIDAFVLLDMNKDGTYELFTTDNSYNKSRKVVYNRVFTINKKGKIVYLGDFENSTELYKQQRKIFYNYKKKGVVEQAYLYHSKCNALKTLSNKYGLLNTDIRYVYNKPYSSLVKNIKAYPYITNNAANRNKYLK</sequence>
<evidence type="ECO:0000313" key="3">
    <source>
        <dbReference type="Proteomes" id="UP000657421"/>
    </source>
</evidence>
<protein>
    <submittedName>
        <fullName evidence="2">Uncharacterized protein</fullName>
    </submittedName>
</protein>
<organism evidence="2 3">
    <name type="scientific">Jingyaoa shaoxingensis</name>
    <dbReference type="NCBI Taxonomy" id="2763671"/>
    <lineage>
        <taxon>Bacteria</taxon>
        <taxon>Bacillati</taxon>
        <taxon>Bacillota</taxon>
        <taxon>Clostridia</taxon>
        <taxon>Lachnospirales</taxon>
        <taxon>Lachnospiraceae</taxon>
        <taxon>Jingyaoa</taxon>
    </lineage>
</organism>